<dbReference type="Gene3D" id="3.40.190.10">
    <property type="entry name" value="Periplasmic binding protein-like II"/>
    <property type="match status" value="2"/>
</dbReference>
<dbReference type="InterPro" id="IPR015168">
    <property type="entry name" value="SsuA/THI5"/>
</dbReference>
<sequence>MTRFNPQRRQLLQLAAAGVAAATLPLPALAAGSDTLRIGYQKYGTLVLLKAQGTLEKRLAPLGISVKWAEFPGGPQLLEALNVGSVDFGTTGETPPIFAQAAGADLRYVAYEPPAPRGEGIVVQKDSPIRSVKDLKGKKIALNKGSNVHYLLVRALENAGLKYEDVQVVFLSPSDGRAAFERGSVDAWVIWDPFFAAAEKQLGARLIADGRGNVSNHQFYLAAGKYAAENGNIIKLIVEELARLDKWALQNLPEVASQLSSQIGLDKAIVQVAAERGSYGVRGIDAAVLAEQQRIADTFYQLKLIPKPLAVKDIVWKG</sequence>
<evidence type="ECO:0000256" key="4">
    <source>
        <dbReference type="ARBA" id="ARBA00022729"/>
    </source>
</evidence>
<organism evidence="7 8">
    <name type="scientific">Vogesella aquatica</name>
    <dbReference type="NCBI Taxonomy" id="2984206"/>
    <lineage>
        <taxon>Bacteria</taxon>
        <taxon>Pseudomonadati</taxon>
        <taxon>Pseudomonadota</taxon>
        <taxon>Betaproteobacteria</taxon>
        <taxon>Neisseriales</taxon>
        <taxon>Chromobacteriaceae</taxon>
        <taxon>Vogesella</taxon>
    </lineage>
</organism>
<evidence type="ECO:0000256" key="5">
    <source>
        <dbReference type="SAM" id="SignalP"/>
    </source>
</evidence>
<dbReference type="NCBIfam" id="NF008588">
    <property type="entry name" value="PRK11553.1"/>
    <property type="match status" value="1"/>
</dbReference>
<dbReference type="SMART" id="SM00062">
    <property type="entry name" value="PBPb"/>
    <property type="match status" value="1"/>
</dbReference>
<reference evidence="7 8" key="1">
    <citation type="submission" date="2023-01" db="EMBL/GenBank/DDBJ databases">
        <title>Novel species of the genus Vogesella isolated from rivers.</title>
        <authorList>
            <person name="Lu H."/>
        </authorList>
    </citation>
    <scope>NUCLEOTIDE SEQUENCE [LARGE SCALE GENOMIC DNA]</scope>
    <source>
        <strain evidence="7 8">DC21W</strain>
    </source>
</reference>
<evidence type="ECO:0000259" key="6">
    <source>
        <dbReference type="SMART" id="SM00062"/>
    </source>
</evidence>
<dbReference type="InterPro" id="IPR010067">
    <property type="entry name" value="ABC_SsuA_sub-bd"/>
</dbReference>
<dbReference type="PROSITE" id="PS51318">
    <property type="entry name" value="TAT"/>
    <property type="match status" value="1"/>
</dbReference>
<keyword evidence="4 5" id="KW-0732">Signal</keyword>
<dbReference type="NCBIfam" id="TIGR01728">
    <property type="entry name" value="SsuA_fam"/>
    <property type="match status" value="1"/>
</dbReference>
<evidence type="ECO:0000313" key="8">
    <source>
        <dbReference type="Proteomes" id="UP001219956"/>
    </source>
</evidence>
<dbReference type="RefSeq" id="WP_272752842.1">
    <property type="nucleotide sequence ID" value="NZ_JAQQLF010000022.1"/>
</dbReference>
<keyword evidence="8" id="KW-1185">Reference proteome</keyword>
<evidence type="ECO:0000256" key="3">
    <source>
        <dbReference type="ARBA" id="ARBA00022448"/>
    </source>
</evidence>
<gene>
    <name evidence="7" type="ORF">PQU95_15465</name>
</gene>
<comment type="subcellular location">
    <subcellularLocation>
        <location evidence="1">Periplasm</location>
    </subcellularLocation>
</comment>
<evidence type="ECO:0000313" key="7">
    <source>
        <dbReference type="EMBL" id="MDC7718605.1"/>
    </source>
</evidence>
<protein>
    <submittedName>
        <fullName evidence="7">Sulfonate ABC transporter substrate-binding protein</fullName>
    </submittedName>
</protein>
<feature type="chain" id="PRO_5046941118" evidence="5">
    <location>
        <begin position="31"/>
        <end position="318"/>
    </location>
</feature>
<dbReference type="Proteomes" id="UP001219956">
    <property type="component" value="Unassembled WGS sequence"/>
</dbReference>
<feature type="domain" description="Solute-binding protein family 3/N-terminal" evidence="6">
    <location>
        <begin position="35"/>
        <end position="255"/>
    </location>
</feature>
<evidence type="ECO:0000256" key="1">
    <source>
        <dbReference type="ARBA" id="ARBA00004418"/>
    </source>
</evidence>
<accession>A0ABT5J181</accession>
<evidence type="ECO:0000256" key="2">
    <source>
        <dbReference type="ARBA" id="ARBA00010742"/>
    </source>
</evidence>
<dbReference type="CDD" id="cd13557">
    <property type="entry name" value="PBP2_SsuA"/>
    <property type="match status" value="1"/>
</dbReference>
<dbReference type="InterPro" id="IPR006311">
    <property type="entry name" value="TAT_signal"/>
</dbReference>
<dbReference type="PANTHER" id="PTHR30024">
    <property type="entry name" value="ALIPHATIC SULFONATES-BINDING PROTEIN-RELATED"/>
    <property type="match status" value="1"/>
</dbReference>
<dbReference type="EMBL" id="JAQQLF010000022">
    <property type="protein sequence ID" value="MDC7718605.1"/>
    <property type="molecule type" value="Genomic_DNA"/>
</dbReference>
<dbReference type="SUPFAM" id="SSF53850">
    <property type="entry name" value="Periplasmic binding protein-like II"/>
    <property type="match status" value="1"/>
</dbReference>
<dbReference type="Pfam" id="PF09084">
    <property type="entry name" value="NMT1"/>
    <property type="match status" value="1"/>
</dbReference>
<name>A0ABT5J181_9NEIS</name>
<comment type="similarity">
    <text evidence="2">Belongs to the bacterial solute-binding protein SsuA/TauA family.</text>
</comment>
<dbReference type="InterPro" id="IPR001638">
    <property type="entry name" value="Solute-binding_3/MltF_N"/>
</dbReference>
<dbReference type="PANTHER" id="PTHR30024:SF42">
    <property type="entry name" value="ALIPHATIC SULFONATES-BINDING PROTEIN-RELATED"/>
    <property type="match status" value="1"/>
</dbReference>
<feature type="signal peptide" evidence="5">
    <location>
        <begin position="1"/>
        <end position="30"/>
    </location>
</feature>
<comment type="caution">
    <text evidence="7">The sequence shown here is derived from an EMBL/GenBank/DDBJ whole genome shotgun (WGS) entry which is preliminary data.</text>
</comment>
<proteinExistence type="inferred from homology"/>
<keyword evidence="3" id="KW-0813">Transport</keyword>